<dbReference type="Pfam" id="PF02518">
    <property type="entry name" value="HATPase_c"/>
    <property type="match status" value="1"/>
</dbReference>
<evidence type="ECO:0000256" key="1">
    <source>
        <dbReference type="ARBA" id="ARBA00000085"/>
    </source>
</evidence>
<proteinExistence type="predicted"/>
<sequence length="502" mass="58697">MFENQFNLICETINSGILILDKDLNVKFWNRWMEVQTKIKEEDIKDKNLLDFYENINSKILSRKIKTTLRLNSSTFYNSEQINYLFDIKLNKIADSVFYNMQQSITISPFDLEKELVVVYVYDTTLLRETNYKLKKSKKELEEKNDEFQRMINALTEGLIISDEYGNCEIINKYGKELLRLKKNTRIKEKKLLDFVCEKSKDLVKRNLESGDIRTYEVYIKRDDDTYFPAIVSGQVIQLDNKKKRISTIIDISNLKEKDRLITRQAKLADMGQMIANIAHQWRQPLSLISTTASGLKLYEELGKLESQTLNDSLDQIMLTTAHLSQTIDDFKNFIKDDKEKTVFDLNEIIQKDLTLLEGIIKTSHIKIVINRKNEDIIMKGYPNELTQAIVNIITNAKDVLEDRNIEERYIFIELEKINSYGYLRIYDNANGINDDIIDKIFEPYFTTKHKSQGTGLGLFMTHRIIKDSMDGEVVVKNLKFTHKGKEYKGACFTIELPLHKL</sequence>
<evidence type="ECO:0000256" key="7">
    <source>
        <dbReference type="ARBA" id="ARBA00022840"/>
    </source>
</evidence>
<dbReference type="Gene3D" id="3.30.565.10">
    <property type="entry name" value="Histidine kinase-like ATPase, C-terminal domain"/>
    <property type="match status" value="1"/>
</dbReference>
<dbReference type="SUPFAM" id="SSF47384">
    <property type="entry name" value="Homodimeric domain of signal transducing histidine kinase"/>
    <property type="match status" value="1"/>
</dbReference>
<dbReference type="Proteomes" id="UP001060012">
    <property type="component" value="Chromosome"/>
</dbReference>
<evidence type="ECO:0000256" key="2">
    <source>
        <dbReference type="ARBA" id="ARBA00012438"/>
    </source>
</evidence>
<gene>
    <name evidence="11" type="ORF">NJU99_02995</name>
</gene>
<dbReference type="Pfam" id="PF00512">
    <property type="entry name" value="HisKA"/>
    <property type="match status" value="1"/>
</dbReference>
<dbReference type="InterPro" id="IPR004358">
    <property type="entry name" value="Sig_transdc_His_kin-like_C"/>
</dbReference>
<keyword evidence="9" id="KW-0175">Coiled coil</keyword>
<organism evidence="11 12">
    <name type="scientific">Arcobacter roscoffensis</name>
    <dbReference type="NCBI Taxonomy" id="2961520"/>
    <lineage>
        <taxon>Bacteria</taxon>
        <taxon>Pseudomonadati</taxon>
        <taxon>Campylobacterota</taxon>
        <taxon>Epsilonproteobacteria</taxon>
        <taxon>Campylobacterales</taxon>
        <taxon>Arcobacteraceae</taxon>
        <taxon>Arcobacter</taxon>
    </lineage>
</organism>
<dbReference type="GO" id="GO:0005524">
    <property type="term" value="F:ATP binding"/>
    <property type="evidence" value="ECO:0007669"/>
    <property type="project" value="UniProtKB-KW"/>
</dbReference>
<evidence type="ECO:0000313" key="12">
    <source>
        <dbReference type="Proteomes" id="UP001060012"/>
    </source>
</evidence>
<dbReference type="PANTHER" id="PTHR43065">
    <property type="entry name" value="SENSOR HISTIDINE KINASE"/>
    <property type="match status" value="1"/>
</dbReference>
<evidence type="ECO:0000256" key="6">
    <source>
        <dbReference type="ARBA" id="ARBA00022777"/>
    </source>
</evidence>
<dbReference type="SUPFAM" id="SSF55785">
    <property type="entry name" value="PYP-like sensor domain (PAS domain)"/>
    <property type="match status" value="2"/>
</dbReference>
<dbReference type="EC" id="2.7.13.3" evidence="2"/>
<dbReference type="InterPro" id="IPR000014">
    <property type="entry name" value="PAS"/>
</dbReference>
<evidence type="ECO:0000256" key="8">
    <source>
        <dbReference type="ARBA" id="ARBA00023012"/>
    </source>
</evidence>
<dbReference type="InterPro" id="IPR035965">
    <property type="entry name" value="PAS-like_dom_sf"/>
</dbReference>
<keyword evidence="5" id="KW-0547">Nucleotide-binding</keyword>
<dbReference type="PRINTS" id="PR00344">
    <property type="entry name" value="BCTRLSENSOR"/>
</dbReference>
<dbReference type="InterPro" id="IPR005467">
    <property type="entry name" value="His_kinase_dom"/>
</dbReference>
<dbReference type="RefSeq" id="WP_254577258.1">
    <property type="nucleotide sequence ID" value="NZ_CP100595.1"/>
</dbReference>
<evidence type="ECO:0000256" key="3">
    <source>
        <dbReference type="ARBA" id="ARBA00022553"/>
    </source>
</evidence>
<keyword evidence="7 11" id="KW-0067">ATP-binding</keyword>
<evidence type="ECO:0000259" key="10">
    <source>
        <dbReference type="PROSITE" id="PS50109"/>
    </source>
</evidence>
<dbReference type="Pfam" id="PF13426">
    <property type="entry name" value="PAS_9"/>
    <property type="match status" value="1"/>
</dbReference>
<name>A0ABY5E4J5_9BACT</name>
<dbReference type="Pfam" id="PF00989">
    <property type="entry name" value="PAS"/>
    <property type="match status" value="1"/>
</dbReference>
<comment type="catalytic activity">
    <reaction evidence="1">
        <text>ATP + protein L-histidine = ADP + protein N-phospho-L-histidine.</text>
        <dbReference type="EC" id="2.7.13.3"/>
    </reaction>
</comment>
<dbReference type="Gene3D" id="3.30.450.20">
    <property type="entry name" value="PAS domain"/>
    <property type="match status" value="2"/>
</dbReference>
<dbReference type="SUPFAM" id="SSF55874">
    <property type="entry name" value="ATPase domain of HSP90 chaperone/DNA topoisomerase II/histidine kinase"/>
    <property type="match status" value="1"/>
</dbReference>
<keyword evidence="12" id="KW-1185">Reference proteome</keyword>
<accession>A0ABY5E4J5</accession>
<dbReference type="InterPro" id="IPR013767">
    <property type="entry name" value="PAS_fold"/>
</dbReference>
<dbReference type="InterPro" id="IPR036097">
    <property type="entry name" value="HisK_dim/P_sf"/>
</dbReference>
<feature type="domain" description="Histidine kinase" evidence="10">
    <location>
        <begin position="277"/>
        <end position="501"/>
    </location>
</feature>
<evidence type="ECO:0000256" key="4">
    <source>
        <dbReference type="ARBA" id="ARBA00022679"/>
    </source>
</evidence>
<evidence type="ECO:0000256" key="9">
    <source>
        <dbReference type="SAM" id="Coils"/>
    </source>
</evidence>
<evidence type="ECO:0000256" key="5">
    <source>
        <dbReference type="ARBA" id="ARBA00022741"/>
    </source>
</evidence>
<dbReference type="EMBL" id="CP100595">
    <property type="protein sequence ID" value="UTJ07079.1"/>
    <property type="molecule type" value="Genomic_DNA"/>
</dbReference>
<protein>
    <recommendedName>
        <fullName evidence="2">histidine kinase</fullName>
        <ecNumber evidence="2">2.7.13.3</ecNumber>
    </recommendedName>
</protein>
<keyword evidence="4" id="KW-0808">Transferase</keyword>
<dbReference type="InterPro" id="IPR003594">
    <property type="entry name" value="HATPase_dom"/>
</dbReference>
<dbReference type="Gene3D" id="1.10.287.130">
    <property type="match status" value="1"/>
</dbReference>
<dbReference type="InterPro" id="IPR036890">
    <property type="entry name" value="HATPase_C_sf"/>
</dbReference>
<dbReference type="CDD" id="cd00082">
    <property type="entry name" value="HisKA"/>
    <property type="match status" value="1"/>
</dbReference>
<dbReference type="PROSITE" id="PS50109">
    <property type="entry name" value="HIS_KIN"/>
    <property type="match status" value="1"/>
</dbReference>
<keyword evidence="6" id="KW-0418">Kinase</keyword>
<keyword evidence="3" id="KW-0597">Phosphoprotein</keyword>
<dbReference type="SMART" id="SM00388">
    <property type="entry name" value="HisKA"/>
    <property type="match status" value="1"/>
</dbReference>
<feature type="coiled-coil region" evidence="9">
    <location>
        <begin position="127"/>
        <end position="158"/>
    </location>
</feature>
<evidence type="ECO:0000313" key="11">
    <source>
        <dbReference type="EMBL" id="UTJ07079.1"/>
    </source>
</evidence>
<dbReference type="SMART" id="SM00091">
    <property type="entry name" value="PAS"/>
    <property type="match status" value="2"/>
</dbReference>
<reference evidence="11" key="1">
    <citation type="submission" date="2022-07" db="EMBL/GenBank/DDBJ databases">
        <title>Arcobacter roscoffensis sp. nov., a marine bacterium isolated from coastal seawater collected from Roscoff, France.</title>
        <authorList>
            <person name="Pascual J."/>
            <person name="Lepeaux C."/>
            <person name="Methner A."/>
            <person name="Overmann J."/>
        </authorList>
    </citation>
    <scope>NUCLEOTIDE SEQUENCE</scope>
    <source>
        <strain evidence="11">ARW1-2F2</strain>
    </source>
</reference>
<keyword evidence="8" id="KW-0902">Two-component regulatory system</keyword>
<dbReference type="SMART" id="SM00387">
    <property type="entry name" value="HATPase_c"/>
    <property type="match status" value="1"/>
</dbReference>
<dbReference type="InterPro" id="IPR003661">
    <property type="entry name" value="HisK_dim/P_dom"/>
</dbReference>